<dbReference type="Pfam" id="PF25198">
    <property type="entry name" value="Spore_GerAC_N"/>
    <property type="match status" value="1"/>
</dbReference>
<keyword evidence="6" id="KW-0564">Palmitate</keyword>
<name>A0ABW6K029_9BACI</name>
<dbReference type="InterPro" id="IPR046953">
    <property type="entry name" value="Spore_GerAC-like_C"/>
</dbReference>
<keyword evidence="4 8" id="KW-0732">Signal</keyword>
<evidence type="ECO:0000256" key="8">
    <source>
        <dbReference type="SAM" id="SignalP"/>
    </source>
</evidence>
<evidence type="ECO:0000256" key="1">
    <source>
        <dbReference type="ARBA" id="ARBA00004635"/>
    </source>
</evidence>
<evidence type="ECO:0000256" key="3">
    <source>
        <dbReference type="ARBA" id="ARBA00022544"/>
    </source>
</evidence>
<dbReference type="Gene3D" id="3.30.300.210">
    <property type="entry name" value="Nutrient germinant receptor protein C, domain 3"/>
    <property type="match status" value="1"/>
</dbReference>
<keyword evidence="7" id="KW-0449">Lipoprotein</keyword>
<evidence type="ECO:0000256" key="5">
    <source>
        <dbReference type="ARBA" id="ARBA00023136"/>
    </source>
</evidence>
<organism evidence="11 12">
    <name type="scientific">Cytobacillus mangrovibacter</name>
    <dbReference type="NCBI Taxonomy" id="3299024"/>
    <lineage>
        <taxon>Bacteria</taxon>
        <taxon>Bacillati</taxon>
        <taxon>Bacillota</taxon>
        <taxon>Bacilli</taxon>
        <taxon>Bacillales</taxon>
        <taxon>Bacillaceae</taxon>
        <taxon>Cytobacillus</taxon>
    </lineage>
</organism>
<keyword evidence="5" id="KW-0472">Membrane</keyword>
<dbReference type="InterPro" id="IPR057336">
    <property type="entry name" value="GerAC_N"/>
</dbReference>
<dbReference type="PROSITE" id="PS51257">
    <property type="entry name" value="PROKAR_LIPOPROTEIN"/>
    <property type="match status" value="1"/>
</dbReference>
<keyword evidence="3" id="KW-0309">Germination</keyword>
<comment type="caution">
    <text evidence="11">The sequence shown here is derived from an EMBL/GenBank/DDBJ whole genome shotgun (WGS) entry which is preliminary data.</text>
</comment>
<dbReference type="Pfam" id="PF05504">
    <property type="entry name" value="Spore_GerAC"/>
    <property type="match status" value="1"/>
</dbReference>
<evidence type="ECO:0000259" key="10">
    <source>
        <dbReference type="Pfam" id="PF25198"/>
    </source>
</evidence>
<evidence type="ECO:0000256" key="4">
    <source>
        <dbReference type="ARBA" id="ARBA00022729"/>
    </source>
</evidence>
<protein>
    <submittedName>
        <fullName evidence="11">Ger(X)C family spore germination protein</fullName>
    </submittedName>
</protein>
<comment type="subcellular location">
    <subcellularLocation>
        <location evidence="1">Membrane</location>
        <topology evidence="1">Lipid-anchor</topology>
    </subcellularLocation>
</comment>
<dbReference type="InterPro" id="IPR038501">
    <property type="entry name" value="Spore_GerAC_C_sf"/>
</dbReference>
<evidence type="ECO:0000256" key="6">
    <source>
        <dbReference type="ARBA" id="ARBA00023139"/>
    </source>
</evidence>
<dbReference type="InterPro" id="IPR008844">
    <property type="entry name" value="Spore_GerAC-like"/>
</dbReference>
<dbReference type="RefSeq" id="WP_389220775.1">
    <property type="nucleotide sequence ID" value="NZ_JBIACJ010000007.1"/>
</dbReference>
<accession>A0ABW6K029</accession>
<evidence type="ECO:0000256" key="2">
    <source>
        <dbReference type="ARBA" id="ARBA00007886"/>
    </source>
</evidence>
<dbReference type="EMBL" id="JBIACJ010000007">
    <property type="protein sequence ID" value="MFE8697491.1"/>
    <property type="molecule type" value="Genomic_DNA"/>
</dbReference>
<gene>
    <name evidence="11" type="ORF">ACFYKT_14200</name>
</gene>
<dbReference type="PANTHER" id="PTHR35789:SF1">
    <property type="entry name" value="SPORE GERMINATION PROTEIN B3"/>
    <property type="match status" value="1"/>
</dbReference>
<feature type="domain" description="Spore germination GerAC-like C-terminal" evidence="9">
    <location>
        <begin position="235"/>
        <end position="400"/>
    </location>
</feature>
<comment type="similarity">
    <text evidence="2">Belongs to the GerABKC lipoprotein family.</text>
</comment>
<dbReference type="PANTHER" id="PTHR35789">
    <property type="entry name" value="SPORE GERMINATION PROTEIN B3"/>
    <property type="match status" value="1"/>
</dbReference>
<feature type="chain" id="PRO_5046794737" evidence="8">
    <location>
        <begin position="25"/>
        <end position="417"/>
    </location>
</feature>
<sequence length="417" mass="47971">MKKQKTLNKIICLLFLLFSLGGCWDQKEIDKRAYVIALGMDKGEKDSIILTYLIANPEYGVQQQGGSTNEPPHEIISIESADFVSSANKANAVVAKEISYDLLRNFIISEKLAKEKDFIRWMYDATKEREIRRDSYFIISKEDASTYIEQNQPKLETRAQKYFDLIITRGIETASIPKADIHRYLRITEADSDLFLGIYSTTEHESKSRDSTEGDEILAGQLQTEGLTNKTQFIGSAIFKEGIMIDTLTAEETRIAILLSVAIKAPEIVTTFPDPFNKRYKVTAKISQLKKIKVQMNLKKGASTINVILPLHIDILSDYSMVKYASDINKRNELKKHLIERFEQKMRSFIKKTQEEYKGEPFGWSLVARKKFATLPEYEKFNWMKSYPDMDVKLSVDIEFGEFGRQSRIPNLDKMRD</sequence>
<evidence type="ECO:0000259" key="9">
    <source>
        <dbReference type="Pfam" id="PF05504"/>
    </source>
</evidence>
<proteinExistence type="inferred from homology"/>
<keyword evidence="12" id="KW-1185">Reference proteome</keyword>
<dbReference type="NCBIfam" id="TIGR02887">
    <property type="entry name" value="spore_ger_x_C"/>
    <property type="match status" value="1"/>
</dbReference>
<evidence type="ECO:0000313" key="11">
    <source>
        <dbReference type="EMBL" id="MFE8697491.1"/>
    </source>
</evidence>
<evidence type="ECO:0000256" key="7">
    <source>
        <dbReference type="ARBA" id="ARBA00023288"/>
    </source>
</evidence>
<reference evidence="11 12" key="1">
    <citation type="submission" date="2024-08" db="EMBL/GenBank/DDBJ databases">
        <title>Two novel Cytobacillus novel species.</title>
        <authorList>
            <person name="Liu G."/>
        </authorList>
    </citation>
    <scope>NUCLEOTIDE SEQUENCE [LARGE SCALE GENOMIC DNA]</scope>
    <source>
        <strain evidence="11 12">FJAT-53684</strain>
    </source>
</reference>
<feature type="domain" description="Spore germination protein N-terminal" evidence="10">
    <location>
        <begin position="25"/>
        <end position="198"/>
    </location>
</feature>
<evidence type="ECO:0000313" key="12">
    <source>
        <dbReference type="Proteomes" id="UP001601058"/>
    </source>
</evidence>
<dbReference type="Proteomes" id="UP001601058">
    <property type="component" value="Unassembled WGS sequence"/>
</dbReference>
<feature type="signal peptide" evidence="8">
    <location>
        <begin position="1"/>
        <end position="24"/>
    </location>
</feature>